<reference evidence="2 3" key="1">
    <citation type="journal article" date="2016" name="Front. Microbiol.">
        <title>Fuerstia marisgermanicae gen. nov., sp. nov., an Unusual Member of the Phylum Planctomycetes from the German Wadden Sea.</title>
        <authorList>
            <person name="Kohn T."/>
            <person name="Heuer A."/>
            <person name="Jogler M."/>
            <person name="Vollmers J."/>
            <person name="Boedeker C."/>
            <person name="Bunk B."/>
            <person name="Rast P."/>
            <person name="Borchert D."/>
            <person name="Glockner I."/>
            <person name="Freese H.M."/>
            <person name="Klenk H.P."/>
            <person name="Overmann J."/>
            <person name="Kaster A.K."/>
            <person name="Rohde M."/>
            <person name="Wiegand S."/>
            <person name="Jogler C."/>
        </authorList>
    </citation>
    <scope>NUCLEOTIDE SEQUENCE [LARGE SCALE GENOMIC DNA]</scope>
    <source>
        <strain evidence="2 3">NH11</strain>
    </source>
</reference>
<evidence type="ECO:0000256" key="1">
    <source>
        <dbReference type="SAM" id="MobiDB-lite"/>
    </source>
</evidence>
<sequence length="111" mass="11719">MEANNLIATVSGAPRGQGKFTAHFDGTDSAGEPLPEGTYTPCPEAAHKSGTCQLIRHELESNRQPIAKQKLKGNIKVGAVMSAYTPSTAKQLPAVRSSATEAARQETESKP</sequence>
<dbReference type="OrthoDB" id="195316at2"/>
<dbReference type="Gene3D" id="2.60.40.4070">
    <property type="match status" value="1"/>
</dbReference>
<feature type="region of interest" description="Disordered" evidence="1">
    <location>
        <begin position="86"/>
        <end position="111"/>
    </location>
</feature>
<dbReference type="Pfam" id="PF10029">
    <property type="entry name" value="DUF2271"/>
    <property type="match status" value="1"/>
</dbReference>
<gene>
    <name evidence="2" type="ORF">Fuma_06177</name>
</gene>
<keyword evidence="3" id="KW-1185">Reference proteome</keyword>
<dbReference type="EMBL" id="CP017641">
    <property type="protein sequence ID" value="APZ96508.1"/>
    <property type="molecule type" value="Genomic_DNA"/>
</dbReference>
<feature type="region of interest" description="Disordered" evidence="1">
    <location>
        <begin position="13"/>
        <end position="37"/>
    </location>
</feature>
<protein>
    <submittedName>
        <fullName evidence="2">Putative periplasmic protein</fullName>
    </submittedName>
</protein>
<dbReference type="Proteomes" id="UP000187735">
    <property type="component" value="Chromosome"/>
</dbReference>
<dbReference type="InterPro" id="IPR014469">
    <property type="entry name" value="DUF2271"/>
</dbReference>
<dbReference type="KEGG" id="fmr:Fuma_06177"/>
<evidence type="ECO:0000313" key="2">
    <source>
        <dbReference type="EMBL" id="APZ96508.1"/>
    </source>
</evidence>
<evidence type="ECO:0000313" key="3">
    <source>
        <dbReference type="Proteomes" id="UP000187735"/>
    </source>
</evidence>
<dbReference type="AlphaFoldDB" id="A0A1P8WR59"/>
<accession>A0A1P8WR59</accession>
<organism evidence="2 3">
    <name type="scientific">Fuerstiella marisgermanici</name>
    <dbReference type="NCBI Taxonomy" id="1891926"/>
    <lineage>
        <taxon>Bacteria</taxon>
        <taxon>Pseudomonadati</taxon>
        <taxon>Planctomycetota</taxon>
        <taxon>Planctomycetia</taxon>
        <taxon>Planctomycetales</taxon>
        <taxon>Planctomycetaceae</taxon>
        <taxon>Fuerstiella</taxon>
    </lineage>
</organism>
<proteinExistence type="predicted"/>
<dbReference type="STRING" id="1891926.Fuma_06177"/>
<name>A0A1P8WR59_9PLAN</name>